<feature type="domain" description="Cadherin" evidence="15">
    <location>
        <begin position="794"/>
        <end position="904"/>
    </location>
</feature>
<dbReference type="InterPro" id="IPR002126">
    <property type="entry name" value="Cadherin-like_dom"/>
</dbReference>
<proteinExistence type="predicted"/>
<feature type="domain" description="Cadherin" evidence="15">
    <location>
        <begin position="690"/>
        <end position="791"/>
    </location>
</feature>
<evidence type="ECO:0000256" key="4">
    <source>
        <dbReference type="ARBA" id="ARBA00022729"/>
    </source>
</evidence>
<evidence type="ECO:0000256" key="12">
    <source>
        <dbReference type="PROSITE-ProRule" id="PRU00043"/>
    </source>
</evidence>
<feature type="transmembrane region" description="Helical" evidence="14">
    <location>
        <begin position="1246"/>
        <end position="1270"/>
    </location>
</feature>
<dbReference type="FunFam" id="2.60.40.60:FF:000141">
    <property type="entry name" value="Cadherin 23"/>
    <property type="match status" value="1"/>
</dbReference>
<keyword evidence="9 14" id="KW-0472">Membrane</keyword>
<dbReference type="InterPro" id="IPR015919">
    <property type="entry name" value="Cadherin-like_sf"/>
</dbReference>
<dbReference type="FunFam" id="2.60.40.60:FF:000135">
    <property type="entry name" value="cadherin-23 isoform X1"/>
    <property type="match status" value="1"/>
</dbReference>
<dbReference type="PROSITE" id="PS00232">
    <property type="entry name" value="CADHERIN_1"/>
    <property type="match status" value="5"/>
</dbReference>
<dbReference type="GO" id="GO:0005509">
    <property type="term" value="F:calcium ion binding"/>
    <property type="evidence" value="ECO:0007669"/>
    <property type="project" value="UniProtKB-UniRule"/>
</dbReference>
<dbReference type="GO" id="GO:0005911">
    <property type="term" value="C:cell-cell junction"/>
    <property type="evidence" value="ECO:0007669"/>
    <property type="project" value="TreeGrafter"/>
</dbReference>
<name>A0A8C4R8V3_EPTBU</name>
<feature type="domain" description="Cadherin" evidence="15">
    <location>
        <begin position="139"/>
        <end position="248"/>
    </location>
</feature>
<reference evidence="16" key="1">
    <citation type="submission" date="2025-08" db="UniProtKB">
        <authorList>
            <consortium name="Ensembl"/>
        </authorList>
    </citation>
    <scope>IDENTIFICATION</scope>
</reference>
<dbReference type="PRINTS" id="PR00205">
    <property type="entry name" value="CADHERIN"/>
</dbReference>
<dbReference type="FunFam" id="2.60.40.60:FF:000024">
    <property type="entry name" value="FAT atypical cadherin 3"/>
    <property type="match status" value="1"/>
</dbReference>
<keyword evidence="10" id="KW-1015">Disulfide bond</keyword>
<keyword evidence="7" id="KW-0130">Cell adhesion</keyword>
<feature type="domain" description="Cadherin" evidence="15">
    <location>
        <begin position="919"/>
        <end position="1027"/>
    </location>
</feature>
<keyword evidence="6 12" id="KW-0106">Calcium</keyword>
<dbReference type="GO" id="GO:0007156">
    <property type="term" value="P:homophilic cell adhesion via plasma membrane adhesion molecules"/>
    <property type="evidence" value="ECO:0007669"/>
    <property type="project" value="InterPro"/>
</dbReference>
<feature type="domain" description="Cadherin" evidence="15">
    <location>
        <begin position="583"/>
        <end position="689"/>
    </location>
</feature>
<dbReference type="CDD" id="cd11304">
    <property type="entry name" value="Cadherin_repeat"/>
    <property type="match status" value="11"/>
</dbReference>
<dbReference type="FunFam" id="2.60.40.60:FF:000020">
    <property type="entry name" value="Dachsous cadherin-related 1b"/>
    <property type="match status" value="3"/>
</dbReference>
<evidence type="ECO:0000256" key="6">
    <source>
        <dbReference type="ARBA" id="ARBA00022837"/>
    </source>
</evidence>
<organism evidence="16 17">
    <name type="scientific">Eptatretus burgeri</name>
    <name type="common">Inshore hagfish</name>
    <dbReference type="NCBI Taxonomy" id="7764"/>
    <lineage>
        <taxon>Eukaryota</taxon>
        <taxon>Metazoa</taxon>
        <taxon>Chordata</taxon>
        <taxon>Craniata</taxon>
        <taxon>Vertebrata</taxon>
        <taxon>Cyclostomata</taxon>
        <taxon>Myxini</taxon>
        <taxon>Myxiniformes</taxon>
        <taxon>Myxinidae</taxon>
        <taxon>Eptatretinae</taxon>
        <taxon>Eptatretus</taxon>
    </lineage>
</organism>
<evidence type="ECO:0000256" key="3">
    <source>
        <dbReference type="ARBA" id="ARBA00022692"/>
    </source>
</evidence>
<evidence type="ECO:0000256" key="11">
    <source>
        <dbReference type="ARBA" id="ARBA00023180"/>
    </source>
</evidence>
<keyword evidence="4" id="KW-0732">Signal</keyword>
<dbReference type="SUPFAM" id="SSF49313">
    <property type="entry name" value="Cadherin-like"/>
    <property type="match status" value="10"/>
</dbReference>
<feature type="compositionally biased region" description="Polar residues" evidence="13">
    <location>
        <begin position="1502"/>
        <end position="1511"/>
    </location>
</feature>
<protein>
    <submittedName>
        <fullName evidence="16">Cadherin-related 23</fullName>
    </submittedName>
</protein>
<dbReference type="Ensembl" id="ENSEBUT00000026495.1">
    <property type="protein sequence ID" value="ENSEBUP00000025919.1"/>
    <property type="gene ID" value="ENSEBUG00000015974.1"/>
</dbReference>
<dbReference type="PANTHER" id="PTHR24025">
    <property type="entry name" value="DESMOGLEIN FAMILY MEMBER"/>
    <property type="match status" value="1"/>
</dbReference>
<accession>A0A8C4R8V3</accession>
<feature type="domain" description="Cadherin" evidence="15">
    <location>
        <begin position="1028"/>
        <end position="1148"/>
    </location>
</feature>
<evidence type="ECO:0000256" key="7">
    <source>
        <dbReference type="ARBA" id="ARBA00022889"/>
    </source>
</evidence>
<keyword evidence="8 14" id="KW-1133">Transmembrane helix</keyword>
<dbReference type="PANTHER" id="PTHR24025:SF23">
    <property type="entry name" value="NEURAL-CADHERIN"/>
    <property type="match status" value="1"/>
</dbReference>
<dbReference type="PROSITE" id="PS50268">
    <property type="entry name" value="CADHERIN_2"/>
    <property type="match status" value="11"/>
</dbReference>
<evidence type="ECO:0000256" key="2">
    <source>
        <dbReference type="ARBA" id="ARBA00022536"/>
    </source>
</evidence>
<evidence type="ECO:0000313" key="17">
    <source>
        <dbReference type="Proteomes" id="UP000694388"/>
    </source>
</evidence>
<evidence type="ECO:0000256" key="9">
    <source>
        <dbReference type="ARBA" id="ARBA00023136"/>
    </source>
</evidence>
<feature type="domain" description="Cadherin" evidence="15">
    <location>
        <begin position="355"/>
        <end position="473"/>
    </location>
</feature>
<feature type="domain" description="Cadherin" evidence="15">
    <location>
        <begin position="31"/>
        <end position="138"/>
    </location>
</feature>
<feature type="domain" description="Cadherin" evidence="15">
    <location>
        <begin position="1"/>
        <end position="30"/>
    </location>
</feature>
<evidence type="ECO:0000256" key="1">
    <source>
        <dbReference type="ARBA" id="ARBA00004167"/>
    </source>
</evidence>
<keyword evidence="5" id="KW-0677">Repeat</keyword>
<dbReference type="Pfam" id="PF00028">
    <property type="entry name" value="Cadherin"/>
    <property type="match status" value="8"/>
</dbReference>
<evidence type="ECO:0000256" key="5">
    <source>
        <dbReference type="ARBA" id="ARBA00022737"/>
    </source>
</evidence>
<keyword evidence="2" id="KW-0245">EGF-like domain</keyword>
<sequence>MARDGGSPSLNGTMVLGISVLDVNDNDPTFLNLPGNVSLSEDSGVRSVVLQVIAIDADAGANALLSFSISAGNVGGAFSIHTKTGLVTVNNVLDRERQAEYVLNIMARDNPENPSYARKDSNVLLIHVLDENDNQPVFSKSTYEAEIQENSPSGTYVTVTNGPVIATDMDAGNNGTVTYELFGNGSQYFSIDASKGTVVVATAEGLDREAIAGAHLDFFVLAQDGGGLNSTAQFLVSLLDVNDNPPVFKNASLSIRIMENSPPGSFVGQLTAEDADVSPSAQVWYHVETGAGDTFVVDATDGTIRISSGAQLDREIRDLYTLTVLAIDRGTPALSASATVKIFVDDVNDARPEFLSPIQSITIDESLEVGSVVAMVTARDLDIAPKLEYYIIEVAAFDDDNAPVTNQANVFGIDFHTGAVFLNSRLDREKVASFVLTISTRDRASDLVNVSVSDPNAVLTVLVMDVNDNAPWFRPTGVRNFSDQVIEGAPPGTTLLSVAAVDPDKGLNGVVSYSLLGLPPGGYIRIDDPAAGKVSINRTIDYEEVQWLNFSIQASDHGRPPRSTTVPVFIHILDINDNNPMFNPLSYTRYVSEDVEPGTVLLQTKATDADSGNFAVVEYSLVDGEGKFGITPLMGEIYVLSPLDREKKDRYTLTVTARDNPGAPTSNRRGNSAQAYITVLDVNDVRPRFSKSRYSTSVYENEPQGTSVVSLIALDTDEGENGKVSYSLQGPGASAFVVDPETGVVITLRLLRSYEQFNLTVVATDAGQPPLWGSADLQVEVVDVNDNRPVFVRPVNGTTVNITEEREPHLMVYEVFATDMDEGVNGAIRYGFLHTEGVGSHDWESFSIDPESGVISTARRLDREKQPVFNLILLASDQGQPVAYESTQMLTIVLKDIDDNEPAFPPTPAGWPGYQALYVLEHSNPGTVVGRVGGAVDADEGTNAMVFYYIAAGNEDGSLHMDHLGRMTILHDLDREKQPFISVLVKASSNPAWQPRFQVGPWETVSDASLQELRIFLEDINDQWPRFVKDEYTAGVATDAKVGSDLLQVEAVDADAGNNSLVSYTLLNIFYIKHHSNTTQLLEGIFTLGEHNGILRTYDLFTAYSPGYFLLTVLASDPAGHNATATVGVYILRQDQRVRIVVNETPERVRDFQDELTRLLSNITGAIVNTDDVQFHVDSNGRVNFAQTDMLIHVVNRDTNRIMDVSRVIAMIDKNKEQLKSLFRTYNVLDVQPAALSPADDNISSLQMAIIILAVLMVLLLVLFAVIMWYSRTIHKRKLRAIMAGSLGNQGFMEILDNVPNTNKYAVEGANPVWLDPYFRDMELTLQAEHDDDLPENLSSMTDRWESPVPVTHGTFGREPATAKRRGDHYLHTALQEYDNIARLGNIIREGPMKGSVLKVVLDDYLRLKNLFATRLLHQSLSQVESSSTTELIPAGSDEALEDGSPLPGSLRLRHRPPTELTPGPEGVRVMHGSTGIFVPSDVSSLPEDDQRPVVSGRERGTNTATESAQCSPARRLDENTSYGSISTSTGSARVSPAPTANSESLSPVPGPSTTVLRAVRDGPDYGHMNKCHHAARPAALSHTIKKGQEILEVTEL</sequence>
<evidence type="ECO:0000256" key="14">
    <source>
        <dbReference type="SAM" id="Phobius"/>
    </source>
</evidence>
<dbReference type="Gene3D" id="2.60.40.60">
    <property type="entry name" value="Cadherins"/>
    <property type="match status" value="11"/>
</dbReference>
<reference evidence="16" key="2">
    <citation type="submission" date="2025-09" db="UniProtKB">
        <authorList>
            <consortium name="Ensembl"/>
        </authorList>
    </citation>
    <scope>IDENTIFICATION</scope>
</reference>
<evidence type="ECO:0000256" key="8">
    <source>
        <dbReference type="ARBA" id="ARBA00022989"/>
    </source>
</evidence>
<feature type="compositionally biased region" description="Polar residues" evidence="13">
    <location>
        <begin position="1539"/>
        <end position="1555"/>
    </location>
</feature>
<keyword evidence="3 14" id="KW-0812">Transmembrane</keyword>
<dbReference type="InterPro" id="IPR020894">
    <property type="entry name" value="Cadherin_CS"/>
</dbReference>
<dbReference type="GeneTree" id="ENSGT00940000155245"/>
<keyword evidence="17" id="KW-1185">Reference proteome</keyword>
<dbReference type="SMART" id="SM00112">
    <property type="entry name" value="CA"/>
    <property type="match status" value="10"/>
</dbReference>
<evidence type="ECO:0000313" key="16">
    <source>
        <dbReference type="Ensembl" id="ENSEBUP00000025919.1"/>
    </source>
</evidence>
<feature type="domain" description="Cadherin" evidence="15">
    <location>
        <begin position="249"/>
        <end position="354"/>
    </location>
</feature>
<dbReference type="FunFam" id="2.60.40.60:FF:000173">
    <property type="entry name" value="Cadherin 23"/>
    <property type="match status" value="1"/>
</dbReference>
<evidence type="ECO:0000256" key="10">
    <source>
        <dbReference type="ARBA" id="ARBA00023157"/>
    </source>
</evidence>
<feature type="compositionally biased region" description="Low complexity" evidence="13">
    <location>
        <begin position="1521"/>
        <end position="1532"/>
    </location>
</feature>
<evidence type="ECO:0000256" key="13">
    <source>
        <dbReference type="SAM" id="MobiDB-lite"/>
    </source>
</evidence>
<comment type="subcellular location">
    <subcellularLocation>
        <location evidence="1">Membrane</location>
        <topology evidence="1">Single-pass membrane protein</topology>
    </subcellularLocation>
</comment>
<feature type="compositionally biased region" description="Basic and acidic residues" evidence="13">
    <location>
        <begin position="1489"/>
        <end position="1501"/>
    </location>
</feature>
<feature type="region of interest" description="Disordered" evidence="13">
    <location>
        <begin position="1423"/>
        <end position="1555"/>
    </location>
</feature>
<dbReference type="FunFam" id="2.60.40.60:FF:000228">
    <property type="entry name" value="Cadherin 23"/>
    <property type="match status" value="1"/>
</dbReference>
<dbReference type="Proteomes" id="UP000694388">
    <property type="component" value="Unplaced"/>
</dbReference>
<evidence type="ECO:0000259" key="15">
    <source>
        <dbReference type="PROSITE" id="PS50268"/>
    </source>
</evidence>
<dbReference type="GO" id="GO:0005886">
    <property type="term" value="C:plasma membrane"/>
    <property type="evidence" value="ECO:0007669"/>
    <property type="project" value="InterPro"/>
</dbReference>
<dbReference type="InterPro" id="IPR050971">
    <property type="entry name" value="Cadherin-domain_protein"/>
</dbReference>
<feature type="domain" description="Cadherin" evidence="15">
    <location>
        <begin position="484"/>
        <end position="582"/>
    </location>
</feature>
<keyword evidence="11" id="KW-0325">Glycoprotein</keyword>